<keyword evidence="7" id="KW-0472">Membrane</keyword>
<dbReference type="FunFam" id="2.20.100.10:FF:000007">
    <property type="entry name" value="Thrombospondin 1"/>
    <property type="match status" value="1"/>
</dbReference>
<reference evidence="10" key="2">
    <citation type="submission" date="2025-08" db="UniProtKB">
        <authorList>
            <consortium name="RefSeq"/>
        </authorList>
    </citation>
    <scope>IDENTIFICATION</scope>
    <source>
        <strain evidence="10">S238N-H82</strain>
        <tissue evidence="10">Testes</tissue>
    </source>
</reference>
<dbReference type="SMART" id="SM00209">
    <property type="entry name" value="TSP1"/>
    <property type="match status" value="10"/>
</dbReference>
<feature type="domain" description="MAM" evidence="8">
    <location>
        <begin position="1"/>
        <end position="162"/>
    </location>
</feature>
<name>A0A9J7MG58_BRAFL</name>
<evidence type="ECO:0000256" key="7">
    <source>
        <dbReference type="SAM" id="Phobius"/>
    </source>
</evidence>
<reference evidence="9" key="1">
    <citation type="journal article" date="2020" name="Nat. Ecol. Evol.">
        <title>Deeply conserved synteny resolves early events in vertebrate evolution.</title>
        <authorList>
            <person name="Simakov O."/>
            <person name="Marletaz F."/>
            <person name="Yue J.X."/>
            <person name="O'Connell B."/>
            <person name="Jenkins J."/>
            <person name="Brandt A."/>
            <person name="Calef R."/>
            <person name="Tung C.H."/>
            <person name="Huang T.K."/>
            <person name="Schmutz J."/>
            <person name="Satoh N."/>
            <person name="Yu J.K."/>
            <person name="Putnam N.H."/>
            <person name="Green R.E."/>
            <person name="Rokhsar D.S."/>
        </authorList>
    </citation>
    <scope>NUCLEOTIDE SEQUENCE [LARGE SCALE GENOMIC DNA]</scope>
    <source>
        <strain evidence="9">S238N-H82</strain>
    </source>
</reference>
<feature type="region of interest" description="Disordered" evidence="6">
    <location>
        <begin position="435"/>
        <end position="468"/>
    </location>
</feature>
<evidence type="ECO:0000256" key="1">
    <source>
        <dbReference type="ARBA" id="ARBA00004613"/>
    </source>
</evidence>
<dbReference type="PANTHER" id="PTHR22906:SF43">
    <property type="entry name" value="PROPERDIN"/>
    <property type="match status" value="1"/>
</dbReference>
<dbReference type="PANTHER" id="PTHR22906">
    <property type="entry name" value="PROPERDIN"/>
    <property type="match status" value="1"/>
</dbReference>
<dbReference type="KEGG" id="bfo:118432786"/>
<accession>A0A9J7MG58</accession>
<keyword evidence="3" id="KW-0732">Signal</keyword>
<dbReference type="OrthoDB" id="446173at2759"/>
<dbReference type="GO" id="GO:0016020">
    <property type="term" value="C:membrane"/>
    <property type="evidence" value="ECO:0007669"/>
    <property type="project" value="InterPro"/>
</dbReference>
<feature type="region of interest" description="Disordered" evidence="6">
    <location>
        <begin position="560"/>
        <end position="590"/>
    </location>
</feature>
<dbReference type="FunFam" id="2.20.100.10:FF:000080">
    <property type="entry name" value="SCO-spondin"/>
    <property type="match status" value="3"/>
</dbReference>
<feature type="domain" description="MAM" evidence="8">
    <location>
        <begin position="790"/>
        <end position="965"/>
    </location>
</feature>
<evidence type="ECO:0000256" key="3">
    <source>
        <dbReference type="ARBA" id="ARBA00022729"/>
    </source>
</evidence>
<dbReference type="PROSITE" id="PS50060">
    <property type="entry name" value="MAM_2"/>
    <property type="match status" value="3"/>
</dbReference>
<keyword evidence="5" id="KW-1015">Disulfide bond</keyword>
<sequence length="1162" mass="125552">MCGFQQDSNDDIDWTRHMRATPNRVYAIQHSAPGAKTGPFHDHTQGRYHDGYYMYIESSTPAQTGDVARLLSLETSGQCLEFYFHMFGPQMGTLQVYTRVSGSTDTQLQWELSGDRGDTWHRAIINHNITDNYQVIFHGDIGGFLSDFAIDDVRTWNETCEAYGGWGGWGNWTDCTATCGGGIQSRTRHCDSPPPPYGFTCVGDDDGDMADTEQQDCNKQPCPVDGGWGPWQAAGDCSVTCGQGLQPTERHCDSPAPQHGGMQCMGSSSFRQPCDEGPCPIDGEWSPWSGFSACNVTCGGGIQLRTRLCDNPPPQHGGDNCVGDDDGDGADTDVVTCNANPCPVDGGWSQWLPWETCSQSCGGGTQKRVRTCTEPAPQYTGNGCQGDTDGDGTDEEFQPCQTQTCPVDGGWGAWTSYGSCSATCGRGVETRTRQCDNPAPSHGGRDCPGDMDGDGQEEDTRSCDTGNPCPVDGQWGPWEEISPCNVTCGGGMLVRERECDAPSPQYGGNPCAGDNDGDNLETGYDVCKTGRCPDWGPWGSWSECTAACGPGDRERARQCDTAGAEPGATCPGDGNGVGTDTEEEPCNNGPCPEGEECGTTGCPQPGISSGQTQENADEKSDNTAVLAGAACGGIGVLLIAVGLGFLIYKKKRDEAKIRPSNGHPPRTASSAWSNVGYSGWYVMSNCGGSVKPGDIATITSPDIIGPCTLEFWYTMYGVDLDMSVYLLQKGQKTQVWHKEDVNDDFWQSANVQLSPPVQEAYQVVFESMRGTNFLCNVAFDDAKLAPAPLLKCDFESTGPCALRQDVSDVFDWRWQQGLTETREDLLNRNLTILAPHLITGPEYDVTLGPGENGTYMYVESSYQSAGHHARLSSTELSGQCLEFYFHILGAHAGSLKVYQQSVYENATAERLIWEVSGSHGDVWHRAAVNLNITNNFYLSFEAVVGGFYSNIAIDEVRTLAQPCNFSGAWGEWEDWTACDAECDGGTQSRVAYCDNPYPAFGYWCEGDDDGDMKRVEIRTCNTQPCPIDGGWSQWLPWETCSQSCGGGTQKRVRTCTEPAPQYNDNGCHGDTDGDGTDEEFQPCKTQTCPVDGGWGAWTSYGPCSATCGRGVETRTRQCDNPAPSHGGRGCPGDMDGDGLEEDTRPCDAGTPCPGRYMHIYTD</sequence>
<organism evidence="9 10">
    <name type="scientific">Branchiostoma floridae</name>
    <name type="common">Florida lancelet</name>
    <name type="synonym">Amphioxus</name>
    <dbReference type="NCBI Taxonomy" id="7739"/>
    <lineage>
        <taxon>Eukaryota</taxon>
        <taxon>Metazoa</taxon>
        <taxon>Chordata</taxon>
        <taxon>Cephalochordata</taxon>
        <taxon>Leptocardii</taxon>
        <taxon>Amphioxiformes</taxon>
        <taxon>Branchiostomatidae</taxon>
        <taxon>Branchiostoma</taxon>
    </lineage>
</organism>
<evidence type="ECO:0000259" key="8">
    <source>
        <dbReference type="PROSITE" id="PS50060"/>
    </source>
</evidence>
<dbReference type="Gene3D" id="2.60.120.200">
    <property type="match status" value="3"/>
</dbReference>
<dbReference type="GeneID" id="118432786"/>
<keyword evidence="4" id="KW-0677">Repeat</keyword>
<protein>
    <submittedName>
        <fullName evidence="10">MAM and LDL-receptor class A domain-containing protein 2-like</fullName>
    </submittedName>
</protein>
<keyword evidence="9" id="KW-1185">Reference proteome</keyword>
<dbReference type="InterPro" id="IPR000998">
    <property type="entry name" value="MAM_dom"/>
</dbReference>
<proteinExistence type="predicted"/>
<dbReference type="Gene3D" id="2.20.100.10">
    <property type="entry name" value="Thrombospondin type-1 (TSP1) repeat"/>
    <property type="match status" value="10"/>
</dbReference>
<dbReference type="InterPro" id="IPR013320">
    <property type="entry name" value="ConA-like_dom_sf"/>
</dbReference>
<dbReference type="SMART" id="SM00137">
    <property type="entry name" value="MAM"/>
    <property type="match status" value="2"/>
</dbReference>
<evidence type="ECO:0000313" key="10">
    <source>
        <dbReference type="RefSeq" id="XP_035700299.1"/>
    </source>
</evidence>
<evidence type="ECO:0000256" key="5">
    <source>
        <dbReference type="ARBA" id="ARBA00023157"/>
    </source>
</evidence>
<dbReference type="SUPFAM" id="SSF49899">
    <property type="entry name" value="Concanavalin A-like lectins/glucanases"/>
    <property type="match status" value="3"/>
</dbReference>
<keyword evidence="7" id="KW-1133">Transmembrane helix</keyword>
<dbReference type="Proteomes" id="UP000001554">
    <property type="component" value="Chromosome 16"/>
</dbReference>
<keyword evidence="7" id="KW-0812">Transmembrane</keyword>
<dbReference type="Pfam" id="PF00090">
    <property type="entry name" value="TSP_1"/>
    <property type="match status" value="10"/>
</dbReference>
<dbReference type="PROSITE" id="PS50092">
    <property type="entry name" value="TSP1"/>
    <property type="match status" value="6"/>
</dbReference>
<keyword evidence="2" id="KW-0964">Secreted</keyword>
<dbReference type="InterPro" id="IPR036383">
    <property type="entry name" value="TSP1_rpt_sf"/>
</dbReference>
<dbReference type="CDD" id="cd06263">
    <property type="entry name" value="MAM"/>
    <property type="match status" value="2"/>
</dbReference>
<dbReference type="FunFam" id="2.20.100.10:FF:000001">
    <property type="entry name" value="semaphorin-5A isoform X1"/>
    <property type="match status" value="4"/>
</dbReference>
<comment type="subcellular location">
    <subcellularLocation>
        <location evidence="1">Secreted</location>
    </subcellularLocation>
</comment>
<evidence type="ECO:0000313" key="9">
    <source>
        <dbReference type="Proteomes" id="UP000001554"/>
    </source>
</evidence>
<dbReference type="Pfam" id="PF00629">
    <property type="entry name" value="MAM"/>
    <property type="match status" value="3"/>
</dbReference>
<dbReference type="AlphaFoldDB" id="A0A9J7MG58"/>
<feature type="domain" description="MAM" evidence="8">
    <location>
        <begin position="659"/>
        <end position="794"/>
    </location>
</feature>
<dbReference type="RefSeq" id="XP_035700299.1">
    <property type="nucleotide sequence ID" value="XM_035844406.1"/>
</dbReference>
<dbReference type="SUPFAM" id="SSF82895">
    <property type="entry name" value="TSP-1 type 1 repeat"/>
    <property type="match status" value="10"/>
</dbReference>
<evidence type="ECO:0000256" key="6">
    <source>
        <dbReference type="SAM" id="MobiDB-lite"/>
    </source>
</evidence>
<dbReference type="InterPro" id="IPR000884">
    <property type="entry name" value="TSP1_rpt"/>
</dbReference>
<gene>
    <name evidence="10" type="primary">LOC118432786</name>
</gene>
<evidence type="ECO:0000256" key="4">
    <source>
        <dbReference type="ARBA" id="ARBA00022737"/>
    </source>
</evidence>
<feature type="transmembrane region" description="Helical" evidence="7">
    <location>
        <begin position="624"/>
        <end position="648"/>
    </location>
</feature>
<dbReference type="InterPro" id="IPR052065">
    <property type="entry name" value="Compl_asym_regulator"/>
</dbReference>
<evidence type="ECO:0000256" key="2">
    <source>
        <dbReference type="ARBA" id="ARBA00022525"/>
    </source>
</evidence>